<keyword evidence="1" id="KW-0805">Transcription regulation</keyword>
<accession>A0A1W1I0H3</accession>
<evidence type="ECO:0000256" key="1">
    <source>
        <dbReference type="ARBA" id="ARBA00023015"/>
    </source>
</evidence>
<gene>
    <name evidence="6" type="ORF">NSJP_0305</name>
</gene>
<dbReference type="CDD" id="cd06170">
    <property type="entry name" value="LuxR_C_like"/>
    <property type="match status" value="1"/>
</dbReference>
<evidence type="ECO:0000256" key="2">
    <source>
        <dbReference type="ARBA" id="ARBA00023125"/>
    </source>
</evidence>
<evidence type="ECO:0000259" key="5">
    <source>
        <dbReference type="PROSITE" id="PS50043"/>
    </source>
</evidence>
<sequence length="369" mass="42451">MNRLTHHSTRQALEFLRELYVLRSWDALTTHIVESIPTLIPTGICSYNEMSSRRRHATYKMWPANRTMIPDAPEILGLYSHQHPLVTHMERTKDFRSQKITDFLSQRQFRTTELFNELYRPLQIPYNMAAGLALDRNCLVALALNRDGKDFTPDELAILELLRPHVRQAFANASTVTSMLEELSALNRAMEEIDRALLAFTEEGRIQWATSRTRRMMKEYGFPCQRPSKWLPSPLREWTKSALEKLNRSSDFPSALQPLIIAKGDRSLIIRLVRDGIRLLLFFDEVSAECSVEELESLGLSRRETEILSWVVQGKTNPEIGAILSISSRTVQKHLEHIYNRLGVENRHAAIITSMAVLRRERAGCIAGR</sequence>
<dbReference type="InterPro" id="IPR016032">
    <property type="entry name" value="Sig_transdc_resp-reg_C-effctor"/>
</dbReference>
<dbReference type="GO" id="GO:0003677">
    <property type="term" value="F:DNA binding"/>
    <property type="evidence" value="ECO:0007669"/>
    <property type="project" value="UniProtKB-KW"/>
</dbReference>
<dbReference type="SMART" id="SM00421">
    <property type="entry name" value="HTH_LUXR"/>
    <property type="match status" value="1"/>
</dbReference>
<keyword evidence="3" id="KW-0804">Transcription</keyword>
<feature type="domain" description="HTH luxR-type" evidence="5">
    <location>
        <begin position="293"/>
        <end position="358"/>
    </location>
</feature>
<dbReference type="GO" id="GO:0006355">
    <property type="term" value="P:regulation of DNA-templated transcription"/>
    <property type="evidence" value="ECO:0007669"/>
    <property type="project" value="InterPro"/>
</dbReference>
<evidence type="ECO:0000256" key="3">
    <source>
        <dbReference type="ARBA" id="ARBA00023163"/>
    </source>
</evidence>
<feature type="coiled-coil region" evidence="4">
    <location>
        <begin position="176"/>
        <end position="203"/>
    </location>
</feature>
<keyword evidence="2" id="KW-0238">DNA-binding</keyword>
<dbReference type="STRING" id="1325564.NSJP_0305"/>
<evidence type="ECO:0000256" key="4">
    <source>
        <dbReference type="SAM" id="Coils"/>
    </source>
</evidence>
<dbReference type="OrthoDB" id="510967at2"/>
<evidence type="ECO:0000313" key="7">
    <source>
        <dbReference type="Proteomes" id="UP000192042"/>
    </source>
</evidence>
<organism evidence="6 7">
    <name type="scientific">Nitrospira japonica</name>
    <dbReference type="NCBI Taxonomy" id="1325564"/>
    <lineage>
        <taxon>Bacteria</taxon>
        <taxon>Pseudomonadati</taxon>
        <taxon>Nitrospirota</taxon>
        <taxon>Nitrospiria</taxon>
        <taxon>Nitrospirales</taxon>
        <taxon>Nitrospiraceae</taxon>
        <taxon>Nitrospira</taxon>
    </lineage>
</organism>
<evidence type="ECO:0000313" key="6">
    <source>
        <dbReference type="EMBL" id="SLM46477.1"/>
    </source>
</evidence>
<dbReference type="EMBL" id="LT828648">
    <property type="protein sequence ID" value="SLM46477.1"/>
    <property type="molecule type" value="Genomic_DNA"/>
</dbReference>
<dbReference type="SUPFAM" id="SSF46894">
    <property type="entry name" value="C-terminal effector domain of the bipartite response regulators"/>
    <property type="match status" value="1"/>
</dbReference>
<dbReference type="KEGG" id="nja:NSJP_0305"/>
<proteinExistence type="predicted"/>
<dbReference type="InterPro" id="IPR036388">
    <property type="entry name" value="WH-like_DNA-bd_sf"/>
</dbReference>
<dbReference type="PANTHER" id="PTHR44688">
    <property type="entry name" value="DNA-BINDING TRANSCRIPTIONAL ACTIVATOR DEVR_DOSR"/>
    <property type="match status" value="1"/>
</dbReference>
<name>A0A1W1I0H3_9BACT</name>
<keyword evidence="4" id="KW-0175">Coiled coil</keyword>
<dbReference type="Gene3D" id="1.10.10.10">
    <property type="entry name" value="Winged helix-like DNA-binding domain superfamily/Winged helix DNA-binding domain"/>
    <property type="match status" value="1"/>
</dbReference>
<dbReference type="PROSITE" id="PS00622">
    <property type="entry name" value="HTH_LUXR_1"/>
    <property type="match status" value="1"/>
</dbReference>
<dbReference type="PROSITE" id="PS50043">
    <property type="entry name" value="HTH_LUXR_2"/>
    <property type="match status" value="1"/>
</dbReference>
<dbReference type="PANTHER" id="PTHR44688:SF16">
    <property type="entry name" value="DNA-BINDING TRANSCRIPTIONAL ACTIVATOR DEVR_DOSR"/>
    <property type="match status" value="1"/>
</dbReference>
<dbReference type="Pfam" id="PF00196">
    <property type="entry name" value="GerE"/>
    <property type="match status" value="1"/>
</dbReference>
<keyword evidence="7" id="KW-1185">Reference proteome</keyword>
<dbReference type="Proteomes" id="UP000192042">
    <property type="component" value="Chromosome I"/>
</dbReference>
<reference evidence="6 7" key="1">
    <citation type="submission" date="2017-03" db="EMBL/GenBank/DDBJ databases">
        <authorList>
            <person name="Afonso C.L."/>
            <person name="Miller P.J."/>
            <person name="Scott M.A."/>
            <person name="Spackman E."/>
            <person name="Goraichik I."/>
            <person name="Dimitrov K.M."/>
            <person name="Suarez D.L."/>
            <person name="Swayne D.E."/>
        </authorList>
    </citation>
    <scope>NUCLEOTIDE SEQUENCE [LARGE SCALE GENOMIC DNA]</scope>
    <source>
        <strain evidence="6">Genome sequencing of Nitrospira japonica strain NJ11</strain>
    </source>
</reference>
<dbReference type="AlphaFoldDB" id="A0A1W1I0H3"/>
<dbReference type="InterPro" id="IPR000792">
    <property type="entry name" value="Tscrpt_reg_LuxR_C"/>
</dbReference>
<protein>
    <recommendedName>
        <fullName evidence="5">HTH luxR-type domain-containing protein</fullName>
    </recommendedName>
</protein>
<dbReference type="PRINTS" id="PR00038">
    <property type="entry name" value="HTHLUXR"/>
</dbReference>